<dbReference type="Proteomes" id="UP001208656">
    <property type="component" value="Unassembled WGS sequence"/>
</dbReference>
<evidence type="ECO:0000256" key="1">
    <source>
        <dbReference type="ARBA" id="ARBA00007118"/>
    </source>
</evidence>
<sequence>MTETKSYRKPDYEIDEMFINRWSPRSFLDKEIPEEVLLTVFEAARWAPSAYNEQPWRFIIAKTKEERERFYPFISEFNLSWCKKAPVLVLILSKTTRNGEFLQSHSFDAGAAWAHLALQANKCGLITHPMTGFDFDRARETLEIPEDYAIEALVAIGYQGEKEALSEKLQEREQPNGRRPIKESLFTGKFGNELK</sequence>
<organism evidence="5 6">
    <name type="scientific">Pallidibacillus thermolactis</name>
    <dbReference type="NCBI Taxonomy" id="251051"/>
    <lineage>
        <taxon>Bacteria</taxon>
        <taxon>Bacillati</taxon>
        <taxon>Bacillota</taxon>
        <taxon>Bacilli</taxon>
        <taxon>Bacillales</taxon>
        <taxon>Bacillaceae</taxon>
        <taxon>Pallidibacillus</taxon>
    </lineage>
</organism>
<evidence type="ECO:0000313" key="5">
    <source>
        <dbReference type="EMBL" id="MCU9593736.1"/>
    </source>
</evidence>
<dbReference type="SUPFAM" id="SSF55469">
    <property type="entry name" value="FMN-dependent nitroreductase-like"/>
    <property type="match status" value="1"/>
</dbReference>
<name>A0ABT2WDH0_9BACI</name>
<dbReference type="InterPro" id="IPR029479">
    <property type="entry name" value="Nitroreductase"/>
</dbReference>
<feature type="domain" description="Nitroreductase" evidence="4">
    <location>
        <begin position="20"/>
        <end position="78"/>
    </location>
</feature>
<dbReference type="PANTHER" id="PTHR43673">
    <property type="entry name" value="NAD(P)H NITROREDUCTASE YDGI-RELATED"/>
    <property type="match status" value="1"/>
</dbReference>
<proteinExistence type="inferred from homology"/>
<dbReference type="Gene3D" id="3.40.109.10">
    <property type="entry name" value="NADH Oxidase"/>
    <property type="match status" value="1"/>
</dbReference>
<comment type="caution">
    <text evidence="5">The sequence shown here is derived from an EMBL/GenBank/DDBJ whole genome shotgun (WGS) entry which is preliminary data.</text>
</comment>
<keyword evidence="6" id="KW-1185">Reference proteome</keyword>
<dbReference type="Pfam" id="PF00881">
    <property type="entry name" value="Nitroreductase"/>
    <property type="match status" value="1"/>
</dbReference>
<evidence type="ECO:0000313" key="6">
    <source>
        <dbReference type="Proteomes" id="UP001208656"/>
    </source>
</evidence>
<dbReference type="CDD" id="cd02138">
    <property type="entry name" value="TdsD-like"/>
    <property type="match status" value="1"/>
</dbReference>
<feature type="region of interest" description="Disordered" evidence="3">
    <location>
        <begin position="165"/>
        <end position="195"/>
    </location>
</feature>
<protein>
    <submittedName>
        <fullName evidence="5">Nitroreductase family protein</fullName>
    </submittedName>
</protein>
<dbReference type="EMBL" id="JAOUSE010000008">
    <property type="protein sequence ID" value="MCU9593736.1"/>
    <property type="molecule type" value="Genomic_DNA"/>
</dbReference>
<reference evidence="5 6" key="1">
    <citation type="submission" date="2022-10" db="EMBL/GenBank/DDBJ databases">
        <title>Description of Fervidibacillus gen. nov. in the family Fervidibacillaceae fam. nov. with two species, Fervidibacillus albus sp. nov., and Fervidibacillus halotolerans sp. nov., isolated from tidal flat sediments.</title>
        <authorList>
            <person name="Kwon K.K."/>
            <person name="Yang S.-H."/>
        </authorList>
    </citation>
    <scope>NUCLEOTIDE SEQUENCE [LARGE SCALE GENOMIC DNA]</scope>
    <source>
        <strain evidence="5 6">DSM 23332</strain>
    </source>
</reference>
<accession>A0ABT2WDH0</accession>
<evidence type="ECO:0000256" key="3">
    <source>
        <dbReference type="SAM" id="MobiDB-lite"/>
    </source>
</evidence>
<dbReference type="InterPro" id="IPR000415">
    <property type="entry name" value="Nitroreductase-like"/>
</dbReference>
<evidence type="ECO:0000259" key="4">
    <source>
        <dbReference type="Pfam" id="PF00881"/>
    </source>
</evidence>
<gene>
    <name evidence="5" type="ORF">OEV82_04595</name>
</gene>
<feature type="compositionally biased region" description="Basic and acidic residues" evidence="3">
    <location>
        <begin position="165"/>
        <end position="182"/>
    </location>
</feature>
<evidence type="ECO:0000256" key="2">
    <source>
        <dbReference type="ARBA" id="ARBA00023002"/>
    </source>
</evidence>
<comment type="similarity">
    <text evidence="1">Belongs to the nitroreductase family.</text>
</comment>
<dbReference type="PANTHER" id="PTHR43673:SF10">
    <property type="entry name" value="NADH DEHYDROGENASE_NAD(P)H NITROREDUCTASE XCC3605-RELATED"/>
    <property type="match status" value="1"/>
</dbReference>
<keyword evidence="2" id="KW-0560">Oxidoreductase</keyword>